<feature type="region of interest" description="Disordered" evidence="3">
    <location>
        <begin position="127"/>
        <end position="204"/>
    </location>
</feature>
<dbReference type="InterPro" id="IPR026502">
    <property type="entry name" value="SLBP1/SLBP2"/>
</dbReference>
<dbReference type="GO" id="GO:0003729">
    <property type="term" value="F:mRNA binding"/>
    <property type="evidence" value="ECO:0007669"/>
    <property type="project" value="InterPro"/>
</dbReference>
<dbReference type="Gene3D" id="1.10.8.1120">
    <property type="entry name" value="Histone RNA hairpin-binding protein RNA-binding domain"/>
    <property type="match status" value="1"/>
</dbReference>
<evidence type="ECO:0000256" key="2">
    <source>
        <dbReference type="ARBA" id="ARBA00022884"/>
    </source>
</evidence>
<dbReference type="eggNOG" id="KOG3934">
    <property type="taxonomic scope" value="Eukaryota"/>
</dbReference>
<gene>
    <name evidence="5" type="ORF">CAOG_001296</name>
</gene>
<dbReference type="InParanoid" id="A0A0D2VIS4"/>
<evidence type="ECO:0000256" key="3">
    <source>
        <dbReference type="SAM" id="MobiDB-lite"/>
    </source>
</evidence>
<dbReference type="Proteomes" id="UP000008743">
    <property type="component" value="Unassembled WGS sequence"/>
</dbReference>
<evidence type="ECO:0000259" key="4">
    <source>
        <dbReference type="Pfam" id="PF15247"/>
    </source>
</evidence>
<feature type="compositionally biased region" description="Polar residues" evidence="3">
    <location>
        <begin position="21"/>
        <end position="34"/>
    </location>
</feature>
<proteinExistence type="inferred from homology"/>
<dbReference type="FunFam" id="1.10.8.1120:FF:000001">
    <property type="entry name" value="Histone RNA hairpin-binding protein-like"/>
    <property type="match status" value="1"/>
</dbReference>
<dbReference type="GO" id="GO:0071204">
    <property type="term" value="C:histone pre-mRNA 3'end processing complex"/>
    <property type="evidence" value="ECO:0007669"/>
    <property type="project" value="TreeGrafter"/>
</dbReference>
<dbReference type="AlphaFoldDB" id="A0A0D2VIS4"/>
<keyword evidence="2" id="KW-0694">RNA-binding</keyword>
<dbReference type="GO" id="GO:0051028">
    <property type="term" value="P:mRNA transport"/>
    <property type="evidence" value="ECO:0007669"/>
    <property type="project" value="TreeGrafter"/>
</dbReference>
<dbReference type="GO" id="GO:0006398">
    <property type="term" value="P:mRNA 3'-end processing by stem-loop binding and cleavage"/>
    <property type="evidence" value="ECO:0007669"/>
    <property type="project" value="TreeGrafter"/>
</dbReference>
<organism evidence="5 6">
    <name type="scientific">Capsaspora owczarzaki (strain ATCC 30864)</name>
    <dbReference type="NCBI Taxonomy" id="595528"/>
    <lineage>
        <taxon>Eukaryota</taxon>
        <taxon>Filasterea</taxon>
        <taxon>Capsaspora</taxon>
    </lineage>
</organism>
<feature type="compositionally biased region" description="Low complexity" evidence="3">
    <location>
        <begin position="53"/>
        <end position="73"/>
    </location>
</feature>
<dbReference type="PANTHER" id="PTHR17408">
    <property type="entry name" value="HISTONE RNA HAIRPIN-BINDING PROTEIN"/>
    <property type="match status" value="1"/>
</dbReference>
<dbReference type="OrthoDB" id="265795at2759"/>
<dbReference type="InterPro" id="IPR038294">
    <property type="entry name" value="SLBP_RNA_bind_sf"/>
</dbReference>
<evidence type="ECO:0000256" key="1">
    <source>
        <dbReference type="ARBA" id="ARBA00006151"/>
    </source>
</evidence>
<dbReference type="GO" id="GO:0071207">
    <property type="term" value="F:histone pre-mRNA stem-loop binding"/>
    <property type="evidence" value="ECO:0007669"/>
    <property type="project" value="TreeGrafter"/>
</dbReference>
<sequence>MSQQGLLPNPPRTGLLGPGPDSTTASPAHQSHISSPALHSLQSSPGGSGGLLGTLPSPLLLGSRPGLLQPGQPASLMGAAPPMQMPMPVPVQATGSAYGSSGSLAEQFNLPAPGSLASQVRLPTWHEYSGLSPAPPGQSHHHGNRGGSSQGARTGSGLNRPPHRSSPSGDKANARVAPYKTPTGNTPAPKAPAKSSDNGAPQQPAYETDAHKLEQRQRQINLGKQKPEYARYIEAVPKDQRIRGVHPTTPDKFMTASKRQFDGLIKVWRRQLHRWDEPASATGASQPAEDGADSAEDNQNGNELEELDEYEAIAAMDDDISTYFEDM</sequence>
<comment type="similarity">
    <text evidence="1">Belongs to the SLBP family.</text>
</comment>
<keyword evidence="6" id="KW-1185">Reference proteome</keyword>
<feature type="region of interest" description="Disordered" evidence="3">
    <location>
        <begin position="276"/>
        <end position="311"/>
    </location>
</feature>
<evidence type="ECO:0000313" key="6">
    <source>
        <dbReference type="Proteomes" id="UP000008743"/>
    </source>
</evidence>
<dbReference type="RefSeq" id="XP_004349816.1">
    <property type="nucleotide sequence ID" value="XM_004349766.2"/>
</dbReference>
<feature type="region of interest" description="Disordered" evidence="3">
    <location>
        <begin position="1"/>
        <end position="101"/>
    </location>
</feature>
<dbReference type="Pfam" id="PF15247">
    <property type="entry name" value="SLBP_RNA_bind"/>
    <property type="match status" value="1"/>
</dbReference>
<dbReference type="GO" id="GO:0005737">
    <property type="term" value="C:cytoplasm"/>
    <property type="evidence" value="ECO:0007669"/>
    <property type="project" value="TreeGrafter"/>
</dbReference>
<dbReference type="PANTHER" id="PTHR17408:SF0">
    <property type="entry name" value="HISTONE RNA HAIRPIN-BINDING PROTEIN"/>
    <property type="match status" value="1"/>
</dbReference>
<name>A0A0D2VIS4_CAPO3</name>
<dbReference type="InterPro" id="IPR029344">
    <property type="entry name" value="SLBP_RNA_bind"/>
</dbReference>
<accession>A0A0D2VIS4</accession>
<protein>
    <recommendedName>
        <fullName evidence="4">Histone RNA hairpin-binding protein RNA-binding domain-containing protein</fullName>
    </recommendedName>
</protein>
<dbReference type="EMBL" id="KE346361">
    <property type="protein sequence ID" value="KJE89887.1"/>
    <property type="molecule type" value="Genomic_DNA"/>
</dbReference>
<dbReference type="STRING" id="595528.A0A0D2VIS4"/>
<evidence type="ECO:0000313" key="5">
    <source>
        <dbReference type="EMBL" id="KJE89887.1"/>
    </source>
</evidence>
<feature type="domain" description="Histone RNA hairpin-binding protein RNA-binding" evidence="4">
    <location>
        <begin position="208"/>
        <end position="277"/>
    </location>
</feature>
<dbReference type="PhylomeDB" id="A0A0D2VIS4"/>
<reference evidence="6" key="1">
    <citation type="submission" date="2011-02" db="EMBL/GenBank/DDBJ databases">
        <title>The Genome Sequence of Capsaspora owczarzaki ATCC 30864.</title>
        <authorList>
            <person name="Russ C."/>
            <person name="Cuomo C."/>
            <person name="Burger G."/>
            <person name="Gray M.W."/>
            <person name="Holland P.W.H."/>
            <person name="King N."/>
            <person name="Lang F.B.F."/>
            <person name="Roger A.J."/>
            <person name="Ruiz-Trillo I."/>
            <person name="Young S.K."/>
            <person name="Zeng Q."/>
            <person name="Gargeya S."/>
            <person name="Alvarado L."/>
            <person name="Berlin A."/>
            <person name="Chapman S.B."/>
            <person name="Chen Z."/>
            <person name="Freedman E."/>
            <person name="Gellesch M."/>
            <person name="Goldberg J."/>
            <person name="Griggs A."/>
            <person name="Gujja S."/>
            <person name="Heilman E."/>
            <person name="Heiman D."/>
            <person name="Howarth C."/>
            <person name="Mehta T."/>
            <person name="Neiman D."/>
            <person name="Pearson M."/>
            <person name="Roberts A."/>
            <person name="Saif S."/>
            <person name="Shea T."/>
            <person name="Shenoy N."/>
            <person name="Sisk P."/>
            <person name="Stolte C."/>
            <person name="Sykes S."/>
            <person name="White J."/>
            <person name="Yandava C."/>
            <person name="Haas B."/>
            <person name="Nusbaum C."/>
            <person name="Birren B."/>
        </authorList>
    </citation>
    <scope>NUCLEOTIDE SEQUENCE</scope>
    <source>
        <strain evidence="6">ATCC 30864</strain>
    </source>
</reference>